<reference evidence="1" key="1">
    <citation type="submission" date="2023-10" db="EMBL/GenBank/DDBJ databases">
        <title>Genome assemblies of two species of porcelain crab, Petrolisthes cinctipes and Petrolisthes manimaculis (Anomura: Porcellanidae).</title>
        <authorList>
            <person name="Angst P."/>
        </authorList>
    </citation>
    <scope>NUCLEOTIDE SEQUENCE</scope>
    <source>
        <strain evidence="1">PB745_01</strain>
        <tissue evidence="1">Gill</tissue>
    </source>
</reference>
<evidence type="ECO:0000313" key="2">
    <source>
        <dbReference type="Proteomes" id="UP001286313"/>
    </source>
</evidence>
<dbReference type="EMBL" id="JAWQEG010006620">
    <property type="protein sequence ID" value="KAK3854332.1"/>
    <property type="molecule type" value="Genomic_DNA"/>
</dbReference>
<proteinExistence type="predicted"/>
<accession>A0AAE1BP12</accession>
<comment type="caution">
    <text evidence="1">The sequence shown here is derived from an EMBL/GenBank/DDBJ whole genome shotgun (WGS) entry which is preliminary data.</text>
</comment>
<dbReference type="Proteomes" id="UP001286313">
    <property type="component" value="Unassembled WGS sequence"/>
</dbReference>
<name>A0AAE1BP12_PETCI</name>
<sequence>MGFTNTGTMGFTNTGTLAFTHTNTGTMGFTNTGTMGFTNTGTMAFTHTNTGTMGFTNTGTMGFTHTNPTTSTMTRGNLIWRRQLYLQQGATASTLGHKSVQLEGRSLSHVERGKVNVDRMGLCSVTVMGISTGYRRR</sequence>
<dbReference type="AlphaFoldDB" id="A0AAE1BP12"/>
<organism evidence="1 2">
    <name type="scientific">Petrolisthes cinctipes</name>
    <name type="common">Flat porcelain crab</name>
    <dbReference type="NCBI Taxonomy" id="88211"/>
    <lineage>
        <taxon>Eukaryota</taxon>
        <taxon>Metazoa</taxon>
        <taxon>Ecdysozoa</taxon>
        <taxon>Arthropoda</taxon>
        <taxon>Crustacea</taxon>
        <taxon>Multicrustacea</taxon>
        <taxon>Malacostraca</taxon>
        <taxon>Eumalacostraca</taxon>
        <taxon>Eucarida</taxon>
        <taxon>Decapoda</taxon>
        <taxon>Pleocyemata</taxon>
        <taxon>Anomura</taxon>
        <taxon>Galatheoidea</taxon>
        <taxon>Porcellanidae</taxon>
        <taxon>Petrolisthes</taxon>
    </lineage>
</organism>
<gene>
    <name evidence="1" type="ORF">Pcinc_039179</name>
</gene>
<keyword evidence="2" id="KW-1185">Reference proteome</keyword>
<evidence type="ECO:0000313" key="1">
    <source>
        <dbReference type="EMBL" id="KAK3854332.1"/>
    </source>
</evidence>
<protein>
    <submittedName>
        <fullName evidence="1">Uncharacterized protein</fullName>
    </submittedName>
</protein>